<dbReference type="InterPro" id="IPR054015">
    <property type="entry name" value="ExsA-like_N"/>
</dbReference>
<dbReference type="InterPro" id="IPR018060">
    <property type="entry name" value="HTH_AraC"/>
</dbReference>
<sequence>MLFLPSKSYTLSDIKAKNGYESLILFFSDELLIKLLKKYKVCFQKEIKTDNFICYINKDETLKNIFCSLELYSKNGVFDKNIINLKFEELFLYMLTSKNEIFNSYLSSLVKLNSIDFKAMFLDDIAFKTVFDMANAAKMDISSFSRKFKTLFKISPKEWIDDKRFDLALYLIKNSDKNINQICSECGFSSPAWFIARFKKKFNLTPNELKKSNNLYNLP</sequence>
<dbReference type="GO" id="GO:0003700">
    <property type="term" value="F:DNA-binding transcription factor activity"/>
    <property type="evidence" value="ECO:0007669"/>
    <property type="project" value="InterPro"/>
</dbReference>
<dbReference type="SMART" id="SM00342">
    <property type="entry name" value="HTH_ARAC"/>
    <property type="match status" value="1"/>
</dbReference>
<evidence type="ECO:0000256" key="2">
    <source>
        <dbReference type="ARBA" id="ARBA00023125"/>
    </source>
</evidence>
<evidence type="ECO:0000256" key="3">
    <source>
        <dbReference type="ARBA" id="ARBA00023163"/>
    </source>
</evidence>
<dbReference type="Gene3D" id="1.10.10.60">
    <property type="entry name" value="Homeodomain-like"/>
    <property type="match status" value="1"/>
</dbReference>
<dbReference type="PANTHER" id="PTHR43280:SF2">
    <property type="entry name" value="HTH-TYPE TRANSCRIPTIONAL REGULATOR EXSA"/>
    <property type="match status" value="1"/>
</dbReference>
<dbReference type="InterPro" id="IPR009057">
    <property type="entry name" value="Homeodomain-like_sf"/>
</dbReference>
<keyword evidence="1" id="KW-0805">Transcription regulation</keyword>
<dbReference type="PROSITE" id="PS01124">
    <property type="entry name" value="HTH_ARAC_FAMILY_2"/>
    <property type="match status" value="1"/>
</dbReference>
<dbReference type="Proteomes" id="UP000093100">
    <property type="component" value="Unassembled WGS sequence"/>
</dbReference>
<name>A0AAX0HEW2_CAMFE</name>
<gene>
    <name evidence="5" type="ORF">CFT12S02225_01445</name>
</gene>
<comment type="caution">
    <text evidence="5">The sequence shown here is derived from an EMBL/GenBank/DDBJ whole genome shotgun (WGS) entry which is preliminary data.</text>
</comment>
<dbReference type="AlphaFoldDB" id="A0AAX0HEW2"/>
<dbReference type="GO" id="GO:0043565">
    <property type="term" value="F:sequence-specific DNA binding"/>
    <property type="evidence" value="ECO:0007669"/>
    <property type="project" value="InterPro"/>
</dbReference>
<dbReference type="SUPFAM" id="SSF46689">
    <property type="entry name" value="Homeodomain-like"/>
    <property type="match status" value="1"/>
</dbReference>
<dbReference type="PANTHER" id="PTHR43280">
    <property type="entry name" value="ARAC-FAMILY TRANSCRIPTIONAL REGULATOR"/>
    <property type="match status" value="1"/>
</dbReference>
<evidence type="ECO:0000259" key="4">
    <source>
        <dbReference type="PROSITE" id="PS01124"/>
    </source>
</evidence>
<reference evidence="5 6" key="1">
    <citation type="journal article" date="2016" name="Genome Biol. Evol.">
        <title>Comparative Genomics of Campylobacter fetus from Reptiles and Mammals Reveals Divergent Evolution in Host-Associated Lineages.</title>
        <authorList>
            <person name="Gilbert M.J."/>
            <person name="Miller W.G."/>
            <person name="Yee E."/>
            <person name="Zomer A.L."/>
            <person name="van der Graaf-van Bloois L."/>
            <person name="Fitzgerald C."/>
            <person name="Forbes K.J."/>
            <person name="Meric G."/>
            <person name="Sheppard S.K."/>
            <person name="Wagenaar J.A."/>
            <person name="Duim B."/>
        </authorList>
    </citation>
    <scope>NUCLEOTIDE SEQUENCE [LARGE SCALE GENOMIC DNA]</scope>
    <source>
        <strain evidence="5 6">12S02225-3</strain>
    </source>
</reference>
<accession>A0AAX0HEW2</accession>
<dbReference type="KEGG" id="cfp:CR44_06380"/>
<organism evidence="5 6">
    <name type="scientific">Campylobacter fetus subsp. testudinum</name>
    <dbReference type="NCBI Taxonomy" id="1507806"/>
    <lineage>
        <taxon>Bacteria</taxon>
        <taxon>Pseudomonadati</taxon>
        <taxon>Campylobacterota</taxon>
        <taxon>Epsilonproteobacteria</taxon>
        <taxon>Campylobacterales</taxon>
        <taxon>Campylobacteraceae</taxon>
        <taxon>Campylobacter</taxon>
    </lineage>
</organism>
<protein>
    <recommendedName>
        <fullName evidence="4">HTH araC/xylS-type domain-containing protein</fullName>
    </recommendedName>
</protein>
<keyword evidence="3" id="KW-0804">Transcription</keyword>
<feature type="domain" description="HTH araC/xylS-type" evidence="4">
    <location>
        <begin position="129"/>
        <end position="212"/>
    </location>
</feature>
<evidence type="ECO:0000256" key="1">
    <source>
        <dbReference type="ARBA" id="ARBA00023015"/>
    </source>
</evidence>
<dbReference type="Pfam" id="PF22200">
    <property type="entry name" value="ExsA_N"/>
    <property type="match status" value="1"/>
</dbReference>
<evidence type="ECO:0000313" key="6">
    <source>
        <dbReference type="Proteomes" id="UP000093100"/>
    </source>
</evidence>
<keyword evidence="2" id="KW-0238">DNA-binding</keyword>
<dbReference type="Pfam" id="PF12833">
    <property type="entry name" value="HTH_18"/>
    <property type="match status" value="1"/>
</dbReference>
<dbReference type="EMBL" id="LFLK01000001">
    <property type="protein sequence ID" value="OCR91777.1"/>
    <property type="molecule type" value="Genomic_DNA"/>
</dbReference>
<proteinExistence type="predicted"/>
<evidence type="ECO:0000313" key="5">
    <source>
        <dbReference type="EMBL" id="OCR91777.1"/>
    </source>
</evidence>